<sequence length="1329" mass="146761">MTLLVARRCRLWAAAGTLRRLPAAVTTRSYADDADAAPELPRFIRKLVANAPRGPPATRINLSHPRQDGSRAAIARNSARGDARSGYAKKQQSASDDVRVTPELQDCEIGSVHSAILVPVSVAATTPEHFVDKIESLRADAIPGNDLAVFLATPSFATWLLDDSVFLEKALAKLYRDRRGSAQVHAVCAVVDRLPQPTHIRGRDGGNPIQAALKERAIHPPVNETGVEGIAYVTLPHKATLSAQPTVSGEHGCIDFLAHTKTTKRGRYHDRVRVPLANTVFQTGAPSTLISSSWSPSSSGRLERKSREPLKTLAIDLSAQRLALASQTTSPRHHDVPTLSIPLVPLTFPRQVDGHMGNIIRGLIDADGNKMTASTELEQVVPRYFETRGESPRATSAWAVVIEKRASRLLINQDSQELLATSDTALGPSDQQGLERFWREDPPRWNQRVQHSFFQGARLHKVLSGGGGWGKKAGLLSLDPMPIGPPQAEPAAKMDGDYETVDEFSTALKPVVKDGDYIQFFISPAVSQDQDVGVQYSLDQASPSDTSEKQPWSWEFGVIPSTIDSIPGDSPQTLSEASGEITVHKGTFGALTEGGLTLMRGSGMDEKTGIAEKEFNTTTIDVPFARWSAMRLVPKEGVQLQTIRELRGQGAMSFRKNVSVRDFSTSTLATFARPTAVLLTRGIQTPHLTRAFSTIRTLGAERAPTSHKRRKQRAPDSVTPSTEQGGLRQNKSMQDKPTQDKPMPSIPQSPLEAEVAASLKTTLANLNIPVWKRATIRRVRHHFDDTQRGGQKDPDFLVRKIKTSTGSLQPQPKQVSARGGENEHSNNDWRSVAMTSKRPKWTLGSSPSTRRQSERNFSTTPTLDWKSHERRRKKRQLKRAEQDNPLVLRSPSASARPLVRRCLQNEEPGLDAHRAQQASVTPREKPTPRIRKLSNINSTSTASQKPRNTLPRLLRQVRGEVPPRGLHERANGEADRDFAKLEGFLWREYYRVVSSVRKVSKELPKKSKAKPASRKGKTKQDGTVRMIRIATPSESPGKLAEQCFASINLTDRHLAMLTQQLRAITGREASRSQARTASKHRKDPGPRSSGRKRRLVRTIRLPSPSSEKAQPNRARITLPRRTKAPHRNPAGLAFTMRSLPLDPSTPPTSILTTPKKPLTPSSTPSPPPPDIVPFRPLLHHRPALLRSHILPALHHQATRMIKRAQLLAAQTRALLPTAPVPISSHSTLTAVRSRASRRPTTSRSTVATRPREPQGEKKTHRRCREPRARRVLLGGWRRISKHLSGRTAPPSIRKYAQGAVSITKIKDKSRRQELADDVGAWLKGDGAYK</sequence>
<feature type="region of interest" description="Disordered" evidence="1">
    <location>
        <begin position="1227"/>
        <end position="1267"/>
    </location>
</feature>
<feature type="compositionally biased region" description="Basic residues" evidence="1">
    <location>
        <begin position="868"/>
        <end position="877"/>
    </location>
</feature>
<feature type="region of interest" description="Disordered" evidence="1">
    <location>
        <begin position="803"/>
        <end position="893"/>
    </location>
</feature>
<accession>A0A9P5C4X2</accession>
<feature type="region of interest" description="Disordered" evidence="1">
    <location>
        <begin position="695"/>
        <end position="751"/>
    </location>
</feature>
<feature type="compositionally biased region" description="Polar residues" evidence="1">
    <location>
        <begin position="803"/>
        <end position="814"/>
    </location>
</feature>
<feature type="compositionally biased region" description="Basic residues" evidence="1">
    <location>
        <begin position="1006"/>
        <end position="1017"/>
    </location>
</feature>
<reference evidence="2" key="1">
    <citation type="submission" date="2019-04" db="EMBL/GenBank/DDBJ databases">
        <title>Sequencing of skin fungus with MAO and IRED activity.</title>
        <authorList>
            <person name="Marsaioli A.J."/>
            <person name="Bonatto J.M.C."/>
            <person name="Reis Junior O."/>
        </authorList>
    </citation>
    <scope>NUCLEOTIDE SEQUENCE</scope>
    <source>
        <strain evidence="2">28M1</strain>
    </source>
</reference>
<evidence type="ECO:0000313" key="2">
    <source>
        <dbReference type="EMBL" id="KAF3047170.1"/>
    </source>
</evidence>
<dbReference type="Proteomes" id="UP000758155">
    <property type="component" value="Unassembled WGS sequence"/>
</dbReference>
<evidence type="ECO:0000256" key="1">
    <source>
        <dbReference type="SAM" id="MobiDB-lite"/>
    </source>
</evidence>
<feature type="compositionally biased region" description="Basic residues" evidence="1">
    <location>
        <begin position="1258"/>
        <end position="1267"/>
    </location>
</feature>
<name>A0A9P5C4X2_9PLEO</name>
<feature type="region of interest" description="Disordered" evidence="1">
    <location>
        <begin position="1065"/>
        <end position="1168"/>
    </location>
</feature>
<feature type="compositionally biased region" description="Polar residues" evidence="1">
    <location>
        <begin position="718"/>
        <end position="732"/>
    </location>
</feature>
<feature type="region of interest" description="Disordered" evidence="1">
    <location>
        <begin position="1000"/>
        <end position="1021"/>
    </location>
</feature>
<feature type="compositionally biased region" description="Low complexity" evidence="1">
    <location>
        <begin position="1229"/>
        <end position="1248"/>
    </location>
</feature>
<organism evidence="2 3">
    <name type="scientific">Didymella heteroderae</name>
    <dbReference type="NCBI Taxonomy" id="1769908"/>
    <lineage>
        <taxon>Eukaryota</taxon>
        <taxon>Fungi</taxon>
        <taxon>Dikarya</taxon>
        <taxon>Ascomycota</taxon>
        <taxon>Pezizomycotina</taxon>
        <taxon>Dothideomycetes</taxon>
        <taxon>Pleosporomycetidae</taxon>
        <taxon>Pleosporales</taxon>
        <taxon>Pleosporineae</taxon>
        <taxon>Didymellaceae</taxon>
        <taxon>Didymella</taxon>
    </lineage>
</organism>
<protein>
    <submittedName>
        <fullName evidence="2">Uncharacterized protein</fullName>
    </submittedName>
</protein>
<proteinExistence type="predicted"/>
<evidence type="ECO:0000313" key="3">
    <source>
        <dbReference type="Proteomes" id="UP000758155"/>
    </source>
</evidence>
<feature type="compositionally biased region" description="Polar residues" evidence="1">
    <location>
        <begin position="934"/>
        <end position="947"/>
    </location>
</feature>
<keyword evidence="3" id="KW-1185">Reference proteome</keyword>
<feature type="compositionally biased region" description="Low complexity" evidence="1">
    <location>
        <begin position="1138"/>
        <end position="1162"/>
    </location>
</feature>
<comment type="caution">
    <text evidence="2">The sequence shown here is derived from an EMBL/GenBank/DDBJ whole genome shotgun (WGS) entry which is preliminary data.</text>
</comment>
<dbReference type="OrthoDB" id="1744869at2759"/>
<feature type="region of interest" description="Disordered" evidence="1">
    <location>
        <begin position="905"/>
        <end position="949"/>
    </location>
</feature>
<gene>
    <name evidence="2" type="ORF">E8E12_011536</name>
</gene>
<dbReference type="EMBL" id="SWKV01000003">
    <property type="protein sequence ID" value="KAF3047170.1"/>
    <property type="molecule type" value="Genomic_DNA"/>
</dbReference>
<feature type="compositionally biased region" description="Polar residues" evidence="1">
    <location>
        <begin position="843"/>
        <end position="862"/>
    </location>
</feature>